<feature type="transmembrane region" description="Helical" evidence="5">
    <location>
        <begin position="106"/>
        <end position="127"/>
    </location>
</feature>
<feature type="domain" description="Yip1" evidence="6">
    <location>
        <begin position="18"/>
        <end position="181"/>
    </location>
</feature>
<keyword evidence="2 5" id="KW-0812">Transmembrane</keyword>
<dbReference type="InterPro" id="IPR006977">
    <property type="entry name" value="Yip1_dom"/>
</dbReference>
<feature type="transmembrane region" description="Helical" evidence="5">
    <location>
        <begin position="40"/>
        <end position="61"/>
    </location>
</feature>
<feature type="transmembrane region" description="Helical" evidence="5">
    <location>
        <begin position="73"/>
        <end position="94"/>
    </location>
</feature>
<evidence type="ECO:0000256" key="2">
    <source>
        <dbReference type="ARBA" id="ARBA00022692"/>
    </source>
</evidence>
<keyword evidence="3 5" id="KW-1133">Transmembrane helix</keyword>
<reference evidence="7 8" key="1">
    <citation type="submission" date="2019-06" db="EMBL/GenBank/DDBJ databases">
        <title>YIM 131921 draft genome.</title>
        <authorList>
            <person name="Jiang L."/>
        </authorList>
    </citation>
    <scope>NUCLEOTIDE SEQUENCE [LARGE SCALE GENOMIC DNA]</scope>
    <source>
        <strain evidence="7 8">YIM 131921</strain>
    </source>
</reference>
<dbReference type="Pfam" id="PF04893">
    <property type="entry name" value="Yip1"/>
    <property type="match status" value="1"/>
</dbReference>
<comment type="caution">
    <text evidence="7">The sequence shown here is derived from an EMBL/GenBank/DDBJ whole genome shotgun (WGS) entry which is preliminary data.</text>
</comment>
<evidence type="ECO:0000256" key="3">
    <source>
        <dbReference type="ARBA" id="ARBA00022989"/>
    </source>
</evidence>
<proteinExistence type="predicted"/>
<gene>
    <name evidence="7" type="ORF">FHG66_05905</name>
</gene>
<organism evidence="7 8">
    <name type="scientific">Rubellimicrobium rubrum</name>
    <dbReference type="NCBI Taxonomy" id="2585369"/>
    <lineage>
        <taxon>Bacteria</taxon>
        <taxon>Pseudomonadati</taxon>
        <taxon>Pseudomonadota</taxon>
        <taxon>Alphaproteobacteria</taxon>
        <taxon>Rhodobacterales</taxon>
        <taxon>Roseobacteraceae</taxon>
        <taxon>Rubellimicrobium</taxon>
    </lineage>
</organism>
<feature type="transmembrane region" description="Helical" evidence="5">
    <location>
        <begin position="133"/>
        <end position="154"/>
    </location>
</feature>
<dbReference type="GO" id="GO:0016020">
    <property type="term" value="C:membrane"/>
    <property type="evidence" value="ECO:0007669"/>
    <property type="project" value="UniProtKB-SubCell"/>
</dbReference>
<protein>
    <recommendedName>
        <fullName evidence="6">Yip1 domain-containing protein</fullName>
    </recommendedName>
</protein>
<evidence type="ECO:0000313" key="7">
    <source>
        <dbReference type="EMBL" id="TNC51088.1"/>
    </source>
</evidence>
<evidence type="ECO:0000259" key="6">
    <source>
        <dbReference type="Pfam" id="PF04893"/>
    </source>
</evidence>
<comment type="subcellular location">
    <subcellularLocation>
        <location evidence="1">Membrane</location>
        <topology evidence="1">Multi-pass membrane protein</topology>
    </subcellularLocation>
</comment>
<accession>A0A5C4MZB5</accession>
<sequence length="196" mass="19867">MAYSGSDLVTMMRDSVAAPQHAAEQLLNLRPSLGTVVQGAVLVSVLDALLVGMLAGGTFSIPTAGGEVVLSPLMHAAMLVASLLLSAGALQVGGQILGGVGRFSQSLLVAVWIEVIAIAVQLVQIVAGLLLPPLAPVLALASLGILLWCLIHFTRTLHGFQGLGRAVLALLLGAVIVGIALSSLLVFLGFGGPPDV</sequence>
<keyword evidence="4 5" id="KW-0472">Membrane</keyword>
<dbReference type="AlphaFoldDB" id="A0A5C4MZB5"/>
<dbReference type="RefSeq" id="WP_139075830.1">
    <property type="nucleotide sequence ID" value="NZ_VDFU01000005.1"/>
</dbReference>
<feature type="transmembrane region" description="Helical" evidence="5">
    <location>
        <begin position="166"/>
        <end position="190"/>
    </location>
</feature>
<dbReference type="Proteomes" id="UP000305887">
    <property type="component" value="Unassembled WGS sequence"/>
</dbReference>
<evidence type="ECO:0000256" key="1">
    <source>
        <dbReference type="ARBA" id="ARBA00004141"/>
    </source>
</evidence>
<dbReference type="EMBL" id="VDFU01000005">
    <property type="protein sequence ID" value="TNC51088.1"/>
    <property type="molecule type" value="Genomic_DNA"/>
</dbReference>
<evidence type="ECO:0000313" key="8">
    <source>
        <dbReference type="Proteomes" id="UP000305887"/>
    </source>
</evidence>
<evidence type="ECO:0000256" key="5">
    <source>
        <dbReference type="SAM" id="Phobius"/>
    </source>
</evidence>
<keyword evidence="8" id="KW-1185">Reference proteome</keyword>
<evidence type="ECO:0000256" key="4">
    <source>
        <dbReference type="ARBA" id="ARBA00023136"/>
    </source>
</evidence>
<name>A0A5C4MZB5_9RHOB</name>